<evidence type="ECO:0000313" key="3">
    <source>
        <dbReference type="Proteomes" id="UP000823851"/>
    </source>
</evidence>
<dbReference type="PROSITE" id="PS50887">
    <property type="entry name" value="GGDEF"/>
    <property type="match status" value="1"/>
</dbReference>
<evidence type="ECO:0000259" key="1">
    <source>
        <dbReference type="PROSITE" id="PS50887"/>
    </source>
</evidence>
<proteinExistence type="predicted"/>
<dbReference type="SUPFAM" id="SSF55073">
    <property type="entry name" value="Nucleotide cyclase"/>
    <property type="match status" value="1"/>
</dbReference>
<protein>
    <submittedName>
        <fullName evidence="2">GGDEF domain-containing protein</fullName>
    </submittedName>
</protein>
<name>A0A9D2QWY6_9FIRM</name>
<dbReference type="InterPro" id="IPR052163">
    <property type="entry name" value="DGC-Regulatory_Protein"/>
</dbReference>
<dbReference type="AlphaFoldDB" id="A0A9D2QWY6"/>
<dbReference type="PANTHER" id="PTHR46663">
    <property type="entry name" value="DIGUANYLATE CYCLASE DGCT-RELATED"/>
    <property type="match status" value="1"/>
</dbReference>
<reference evidence="2" key="2">
    <citation type="submission" date="2021-04" db="EMBL/GenBank/DDBJ databases">
        <authorList>
            <person name="Gilroy R."/>
        </authorList>
    </citation>
    <scope>NUCLEOTIDE SEQUENCE</scope>
    <source>
        <strain evidence="2">ChiHjej8B7-25341</strain>
    </source>
</reference>
<dbReference type="InterPro" id="IPR029787">
    <property type="entry name" value="Nucleotide_cyclase"/>
</dbReference>
<gene>
    <name evidence="2" type="ORF">H9912_04890</name>
</gene>
<accession>A0A9D2QWY6</accession>
<dbReference type="SMART" id="SM00267">
    <property type="entry name" value="GGDEF"/>
    <property type="match status" value="1"/>
</dbReference>
<dbReference type="InterPro" id="IPR000160">
    <property type="entry name" value="GGDEF_dom"/>
</dbReference>
<dbReference type="Pfam" id="PF00990">
    <property type="entry name" value="GGDEF"/>
    <property type="match status" value="1"/>
</dbReference>
<evidence type="ECO:0000313" key="2">
    <source>
        <dbReference type="EMBL" id="HJD31264.1"/>
    </source>
</evidence>
<dbReference type="CDD" id="cd01949">
    <property type="entry name" value="GGDEF"/>
    <property type="match status" value="1"/>
</dbReference>
<dbReference type="Gene3D" id="3.30.70.270">
    <property type="match status" value="1"/>
</dbReference>
<dbReference type="Proteomes" id="UP000823851">
    <property type="component" value="Unassembled WGS sequence"/>
</dbReference>
<dbReference type="InterPro" id="IPR043128">
    <property type="entry name" value="Rev_trsase/Diguanyl_cyclase"/>
</dbReference>
<feature type="domain" description="GGDEF" evidence="1">
    <location>
        <begin position="197"/>
        <end position="330"/>
    </location>
</feature>
<comment type="caution">
    <text evidence="2">The sequence shown here is derived from an EMBL/GenBank/DDBJ whole genome shotgun (WGS) entry which is preliminary data.</text>
</comment>
<reference evidence="2" key="1">
    <citation type="journal article" date="2021" name="PeerJ">
        <title>Extensive microbial diversity within the chicken gut microbiome revealed by metagenomics and culture.</title>
        <authorList>
            <person name="Gilroy R."/>
            <person name="Ravi A."/>
            <person name="Getino M."/>
            <person name="Pursley I."/>
            <person name="Horton D.L."/>
            <person name="Alikhan N.F."/>
            <person name="Baker D."/>
            <person name="Gharbi K."/>
            <person name="Hall N."/>
            <person name="Watson M."/>
            <person name="Adriaenssens E.M."/>
            <person name="Foster-Nyarko E."/>
            <person name="Jarju S."/>
            <person name="Secka A."/>
            <person name="Antonio M."/>
            <person name="Oren A."/>
            <person name="Chaudhuri R.R."/>
            <person name="La Ragione R."/>
            <person name="Hildebrand F."/>
            <person name="Pallen M.J."/>
        </authorList>
    </citation>
    <scope>NUCLEOTIDE SEQUENCE</scope>
    <source>
        <strain evidence="2">ChiHjej8B7-25341</strain>
    </source>
</reference>
<sequence length="339" mass="39006">MVQATPLSIEIQEIDAYPLSFAEDEIETYRMQEQFSNIMRRNIIATYKIDFDRDAFEDYTPTGKYPLPVEPSDPYEIKIFDCANSMLEGGTRLKFVETFSIANLKKKYLSGKTDVSLDFESIQPDGHRVWLRTNIHLFTDIKGHLKGYLYLFDIDKQKREELYLAQQAETDLSTGLYNKETTRAKIEIALKLYNKPATCAFFMIDLDCFKEINDTYGHAFGDFVIQRTAQILKASFQKENIIGRLGGDEFGVFYVGKNSRDAPIRKAELVCQAIREIRLETASEPGTSVSIGIAQRTDGDCFDDLYRKADAALYITKKQKNRNNFTIYEENLQETDHSH</sequence>
<dbReference type="PANTHER" id="PTHR46663:SF2">
    <property type="entry name" value="GGDEF DOMAIN-CONTAINING PROTEIN"/>
    <property type="match status" value="1"/>
</dbReference>
<dbReference type="NCBIfam" id="TIGR00254">
    <property type="entry name" value="GGDEF"/>
    <property type="match status" value="1"/>
</dbReference>
<dbReference type="EMBL" id="DWUW01000140">
    <property type="protein sequence ID" value="HJD31264.1"/>
    <property type="molecule type" value="Genomic_DNA"/>
</dbReference>
<organism evidence="2 3">
    <name type="scientific">Candidatus Eisenbergiella stercorigallinarum</name>
    <dbReference type="NCBI Taxonomy" id="2838557"/>
    <lineage>
        <taxon>Bacteria</taxon>
        <taxon>Bacillati</taxon>
        <taxon>Bacillota</taxon>
        <taxon>Clostridia</taxon>
        <taxon>Lachnospirales</taxon>
        <taxon>Lachnospiraceae</taxon>
        <taxon>Eisenbergiella</taxon>
    </lineage>
</organism>